<dbReference type="Proteomes" id="UP000466442">
    <property type="component" value="Linkage Group LG9"/>
</dbReference>
<sequence>MEDATSKGRTSVPSLSTPGGSQPSRKSKVVKVASSSIPRVLSKDRLVGAPSRSSRTSVASKSKEPVKKSDGTSLGKPDASLGKPETSKASQTAKTAKKSSARTSGRKSTAPKSDGSPTQSEARMSKVSFKSTDKDKAPKAGKRAKKKDKESSATTDTSPRSSQGTRGSKKSKGSSPSSKGKGKKGKKGKEKVKKLNRKAIYKDVKLIEKKMLDEEKRRKKLEWEKNKVFFYWNCVIGKLVDLRKRNHQLKKKQESLKMEKKHAMFHEYWKKMNETRMDREEMLDAKRTEFRSMITKLRDNQKRQTDWLFKDIQTYVKDTYLVGQKYTSDVVGIRMEYTKGLTETLFDARENSRIQEIEQNSKYGPAMEEFEEEMRRLRSRIPTERQERLQKMLADSNAMLVELVNVYTNILHHNFIEVCHTANIINELKTKERRLERERNDLLKKRNRIKERTEYLHDRVSNLKRQVNAGKEARKKLHRVLKEQEVLQGKKDVAYINKELTFQENAKLTKAITEMSDKVNRWYFQVKRNFLKSVIVEAGKFKERTLQLTNFNRLVKHLFDVEDGFLEAVDTFKDHEEFEDTKAGLKVLLGSFKPFTLVDLEKEFEGCTESFATAIIFFKRRLNQNYLSLDDLHFFIKRRSPLSFLEASKREENDLANALSYIQKKKESLLCPSLPQNSSTSFTMRIALLFTVVLATLAAWASATDVHHLGGRLTDGTGTLYKPRLG</sequence>
<feature type="compositionally biased region" description="Polar residues" evidence="2">
    <location>
        <begin position="106"/>
        <end position="122"/>
    </location>
</feature>
<gene>
    <name evidence="3" type="ORF">GE061_018795</name>
</gene>
<organism evidence="3 4">
    <name type="scientific">Apolygus lucorum</name>
    <name type="common">Small green plant bug</name>
    <name type="synonym">Lygocoris lucorum</name>
    <dbReference type="NCBI Taxonomy" id="248454"/>
    <lineage>
        <taxon>Eukaryota</taxon>
        <taxon>Metazoa</taxon>
        <taxon>Ecdysozoa</taxon>
        <taxon>Arthropoda</taxon>
        <taxon>Hexapoda</taxon>
        <taxon>Insecta</taxon>
        <taxon>Pterygota</taxon>
        <taxon>Neoptera</taxon>
        <taxon>Paraneoptera</taxon>
        <taxon>Hemiptera</taxon>
        <taxon>Heteroptera</taxon>
        <taxon>Panheteroptera</taxon>
        <taxon>Cimicomorpha</taxon>
        <taxon>Miridae</taxon>
        <taxon>Mirini</taxon>
        <taxon>Apolygus</taxon>
    </lineage>
</organism>
<proteinExistence type="predicted"/>
<evidence type="ECO:0000313" key="4">
    <source>
        <dbReference type="Proteomes" id="UP000466442"/>
    </source>
</evidence>
<evidence type="ECO:0000313" key="3">
    <source>
        <dbReference type="EMBL" id="KAF6204635.1"/>
    </source>
</evidence>
<accession>A0A6A4JFM1</accession>
<evidence type="ECO:0000256" key="2">
    <source>
        <dbReference type="SAM" id="MobiDB-lite"/>
    </source>
</evidence>
<feature type="compositionally biased region" description="Polar residues" evidence="2">
    <location>
        <begin position="152"/>
        <end position="166"/>
    </location>
</feature>
<feature type="coiled-coil region" evidence="1">
    <location>
        <begin position="421"/>
        <end position="452"/>
    </location>
</feature>
<name>A0A6A4JFM1_APOLU</name>
<feature type="compositionally biased region" description="Basic residues" evidence="2">
    <location>
        <begin position="180"/>
        <end position="195"/>
    </location>
</feature>
<dbReference type="OrthoDB" id="10621008at2759"/>
<reference evidence="3" key="1">
    <citation type="journal article" date="2021" name="Mol. Ecol. Resour.">
        <title>Apolygus lucorum genome provides insights into omnivorousness and mesophyll feeding.</title>
        <authorList>
            <person name="Liu Y."/>
            <person name="Liu H."/>
            <person name="Wang H."/>
            <person name="Huang T."/>
            <person name="Liu B."/>
            <person name="Yang B."/>
            <person name="Yin L."/>
            <person name="Li B."/>
            <person name="Zhang Y."/>
            <person name="Zhang S."/>
            <person name="Jiang F."/>
            <person name="Zhang X."/>
            <person name="Ren Y."/>
            <person name="Wang B."/>
            <person name="Wang S."/>
            <person name="Lu Y."/>
            <person name="Wu K."/>
            <person name="Fan W."/>
            <person name="Wang G."/>
        </authorList>
    </citation>
    <scope>NUCLEOTIDE SEQUENCE</scope>
    <source>
        <strain evidence="3">12Hb</strain>
    </source>
</reference>
<comment type="caution">
    <text evidence="3">The sequence shown here is derived from an EMBL/GenBank/DDBJ whole genome shotgun (WGS) entry which is preliminary data.</text>
</comment>
<feature type="compositionally biased region" description="Basic and acidic residues" evidence="2">
    <location>
        <begin position="61"/>
        <end position="70"/>
    </location>
</feature>
<feature type="compositionally biased region" description="Polar residues" evidence="2">
    <location>
        <begin position="7"/>
        <end position="23"/>
    </location>
</feature>
<feature type="region of interest" description="Disordered" evidence="2">
    <location>
        <begin position="1"/>
        <end position="195"/>
    </location>
</feature>
<keyword evidence="4" id="KW-1185">Reference proteome</keyword>
<dbReference type="EMBL" id="WIXP02000009">
    <property type="protein sequence ID" value="KAF6204635.1"/>
    <property type="molecule type" value="Genomic_DNA"/>
</dbReference>
<feature type="compositionally biased region" description="Low complexity" evidence="2">
    <location>
        <begin position="51"/>
        <end position="60"/>
    </location>
</feature>
<dbReference type="AlphaFoldDB" id="A0A6A4JFM1"/>
<protein>
    <submittedName>
        <fullName evidence="3">Uncharacterized protein</fullName>
    </submittedName>
</protein>
<feature type="coiled-coil region" evidence="1">
    <location>
        <begin position="204"/>
        <end position="259"/>
    </location>
</feature>
<evidence type="ECO:0000256" key="1">
    <source>
        <dbReference type="SAM" id="Coils"/>
    </source>
</evidence>
<keyword evidence="1" id="KW-0175">Coiled coil</keyword>